<feature type="region of interest" description="Disordered" evidence="1">
    <location>
        <begin position="1"/>
        <end position="46"/>
    </location>
</feature>
<feature type="region of interest" description="Disordered" evidence="1">
    <location>
        <begin position="86"/>
        <end position="111"/>
    </location>
</feature>
<dbReference type="AlphaFoldDB" id="A0A8H9LJ79"/>
<evidence type="ECO:0000313" key="2">
    <source>
        <dbReference type="EMBL" id="GGO26483.1"/>
    </source>
</evidence>
<keyword evidence="3" id="KW-1185">Reference proteome</keyword>
<dbReference type="Proteomes" id="UP000653480">
    <property type="component" value="Unassembled WGS sequence"/>
</dbReference>
<comment type="caution">
    <text evidence="2">The sequence shown here is derived from an EMBL/GenBank/DDBJ whole genome shotgun (WGS) entry which is preliminary data.</text>
</comment>
<organism evidence="2 3">
    <name type="scientific">Microbispora bryophytorum</name>
    <dbReference type="NCBI Taxonomy" id="1460882"/>
    <lineage>
        <taxon>Bacteria</taxon>
        <taxon>Bacillati</taxon>
        <taxon>Actinomycetota</taxon>
        <taxon>Actinomycetes</taxon>
        <taxon>Streptosporangiales</taxon>
        <taxon>Streptosporangiaceae</taxon>
        <taxon>Microbispora</taxon>
    </lineage>
</organism>
<evidence type="ECO:0000313" key="3">
    <source>
        <dbReference type="Proteomes" id="UP000653480"/>
    </source>
</evidence>
<sequence>MAVTQIPQDMRDREMVPLAAPARGCDRMDRKPAAPARGHPAPARDDAGIRAAGQVYGLTHGLQVPSLMLIAACLVAASFPIAREARRRAHAGRPRAGSRHGCPAPLVTEPR</sequence>
<gene>
    <name evidence="2" type="ORF">GCM10011574_58940</name>
</gene>
<feature type="compositionally biased region" description="Basic residues" evidence="1">
    <location>
        <begin position="86"/>
        <end position="98"/>
    </location>
</feature>
<reference evidence="2" key="1">
    <citation type="journal article" date="2014" name="Int. J. Syst. Evol. Microbiol.">
        <title>Complete genome sequence of Corynebacterium casei LMG S-19264T (=DSM 44701T), isolated from a smear-ripened cheese.</title>
        <authorList>
            <consortium name="US DOE Joint Genome Institute (JGI-PGF)"/>
            <person name="Walter F."/>
            <person name="Albersmeier A."/>
            <person name="Kalinowski J."/>
            <person name="Ruckert C."/>
        </authorList>
    </citation>
    <scope>NUCLEOTIDE SEQUENCE</scope>
    <source>
        <strain evidence="2">CGMCC 4.7138</strain>
    </source>
</reference>
<name>A0A8H9LJ79_9ACTN</name>
<reference evidence="2" key="2">
    <citation type="submission" date="2020-09" db="EMBL/GenBank/DDBJ databases">
        <authorList>
            <person name="Sun Q."/>
            <person name="Zhou Y."/>
        </authorList>
    </citation>
    <scope>NUCLEOTIDE SEQUENCE</scope>
    <source>
        <strain evidence="2">CGMCC 4.7138</strain>
    </source>
</reference>
<proteinExistence type="predicted"/>
<accession>A0A8H9LJ79</accession>
<evidence type="ECO:0000256" key="1">
    <source>
        <dbReference type="SAM" id="MobiDB-lite"/>
    </source>
</evidence>
<protein>
    <submittedName>
        <fullName evidence="2">Uncharacterized protein</fullName>
    </submittedName>
</protein>
<dbReference type="EMBL" id="BMMN01000014">
    <property type="protein sequence ID" value="GGO26483.1"/>
    <property type="molecule type" value="Genomic_DNA"/>
</dbReference>